<evidence type="ECO:0000313" key="3">
    <source>
        <dbReference type="Proteomes" id="UP000642809"/>
    </source>
</evidence>
<dbReference type="AlphaFoldDB" id="A0A8J3G6V4"/>
<gene>
    <name evidence="2" type="ORF">GCM10008106_32710</name>
</gene>
<keyword evidence="3" id="KW-1185">Reference proteome</keyword>
<reference evidence="2" key="2">
    <citation type="submission" date="2020-09" db="EMBL/GenBank/DDBJ databases">
        <authorList>
            <person name="Sun Q."/>
            <person name="Kim S."/>
        </authorList>
    </citation>
    <scope>NUCLEOTIDE SEQUENCE</scope>
    <source>
        <strain evidence="2">KCTC 23224</strain>
    </source>
</reference>
<organism evidence="2 3">
    <name type="scientific">Mongoliitalea lutea</name>
    <dbReference type="NCBI Taxonomy" id="849756"/>
    <lineage>
        <taxon>Bacteria</taxon>
        <taxon>Pseudomonadati</taxon>
        <taxon>Bacteroidota</taxon>
        <taxon>Cytophagia</taxon>
        <taxon>Cytophagales</taxon>
        <taxon>Cyclobacteriaceae</taxon>
        <taxon>Mongoliitalea</taxon>
    </lineage>
</organism>
<protein>
    <recommendedName>
        <fullName evidence="1">GmrSD restriction endonucleases N-terminal domain-containing protein</fullName>
    </recommendedName>
</protein>
<dbReference type="InterPro" id="IPR004919">
    <property type="entry name" value="GmrSD_N"/>
</dbReference>
<dbReference type="EMBL" id="BMYF01000024">
    <property type="protein sequence ID" value="GHB49453.1"/>
    <property type="molecule type" value="Genomic_DNA"/>
</dbReference>
<dbReference type="CDD" id="cd16387">
    <property type="entry name" value="ParB_N_Srx"/>
    <property type="match status" value="1"/>
</dbReference>
<evidence type="ECO:0000259" key="1">
    <source>
        <dbReference type="Pfam" id="PF03235"/>
    </source>
</evidence>
<sequence length="596" mass="71595">MQTDYIDFRPISELNGLHFVVKDYQRGYKWDEEQIRDLLNDINNHFHGKYCLQPIIVHLNNDGEVELIDGQQRITSIFLILHFLQAQSCFSISYQTREKTREFLEGRLHLLDEYTKWEIFTNENEGYNNVDIYYLFKVYQEIKKWFGENNADKDKFLTKLNHTTHVIWYDISQNNTDISPETIFLNLNAGKIPLTNSELIKALFILDIQKHNSNEIGKLKAFDLANDWDQIENQLQDDTFWSFICDNDYYKNLDTRIDLIIDLANDVTKIETEEERKTSYKKYDNLFQKNERLDWQAIKQTFNKIEEWYTDKELFHYIGFLIVTKYERLSSIVKLSKGHSKEDFKERLLTEIRHQLSKVKDIEGKKIQFHRIENLHYEKYRLACQNILLLLNIEDYLNRASDEKFPFNLYLDEKWSVEHINPQNPRGFQTIREVKEWLESYQEYFKENNNQAFIELANKIESLIEIFNKKRDLNAKFTDFRFEKDERAIYEEVIEKIGDELSLHEIGNLCLLDRNTNSKLGNRIFIEKRKEILEIYYKNSPRDEITFIPNATKDVFTKAFSKGEETITDKIFGLKDMENYKEHTKSQLNKYFPKDL</sequence>
<dbReference type="PANTHER" id="PTHR35149:SF2">
    <property type="entry name" value="DUF262 DOMAIN-CONTAINING PROTEIN"/>
    <property type="match status" value="1"/>
</dbReference>
<name>A0A8J3G6V4_9BACT</name>
<comment type="caution">
    <text evidence="2">The sequence shown here is derived from an EMBL/GenBank/DDBJ whole genome shotgun (WGS) entry which is preliminary data.</text>
</comment>
<dbReference type="Proteomes" id="UP000642809">
    <property type="component" value="Unassembled WGS sequence"/>
</dbReference>
<feature type="domain" description="GmrSD restriction endonucleases N-terminal" evidence="1">
    <location>
        <begin position="16"/>
        <end position="204"/>
    </location>
</feature>
<evidence type="ECO:0000313" key="2">
    <source>
        <dbReference type="EMBL" id="GHB49453.1"/>
    </source>
</evidence>
<dbReference type="Pfam" id="PF03235">
    <property type="entry name" value="GmrSD_N"/>
    <property type="match status" value="1"/>
</dbReference>
<accession>A0A8J3G6V4</accession>
<dbReference type="PANTHER" id="PTHR35149">
    <property type="entry name" value="SLL5132 PROTEIN"/>
    <property type="match status" value="1"/>
</dbReference>
<reference evidence="2" key="1">
    <citation type="journal article" date="2014" name="Int. J. Syst. Evol. Microbiol.">
        <title>Complete genome sequence of Corynebacterium casei LMG S-19264T (=DSM 44701T), isolated from a smear-ripened cheese.</title>
        <authorList>
            <consortium name="US DOE Joint Genome Institute (JGI-PGF)"/>
            <person name="Walter F."/>
            <person name="Albersmeier A."/>
            <person name="Kalinowski J."/>
            <person name="Ruckert C."/>
        </authorList>
    </citation>
    <scope>NUCLEOTIDE SEQUENCE</scope>
    <source>
        <strain evidence="2">KCTC 23224</strain>
    </source>
</reference>
<proteinExistence type="predicted"/>
<dbReference type="RefSeq" id="WP_189585250.1">
    <property type="nucleotide sequence ID" value="NZ_BMYF01000024.1"/>
</dbReference>